<gene>
    <name evidence="1" type="ORF">C1949_15630</name>
</gene>
<dbReference type="OrthoDB" id="5342505at2"/>
<sequence>MNAALMTEPAHWAMGRDLGALAAIFEEAVSLAVMQRRLGPALRSSVLAQGGSGGWQVAWLGIPGETLASELAAQLPAPGQAGPLVADVQLLAEATACLFGVERVAVRLRMLEKAMCPRFHCDNLPVRLVTTYLGPGSEWLPDSAVERRGLGVPDLGKPDPVREPGAIRQLGCGDVALLKGSGWVGNEERGIVHRSPALKDGQQRLLLTLDPCF</sequence>
<evidence type="ECO:0000313" key="1">
    <source>
        <dbReference type="EMBL" id="POB01771.1"/>
    </source>
</evidence>
<dbReference type="Pfam" id="PF08856">
    <property type="entry name" value="DUF1826"/>
    <property type="match status" value="1"/>
</dbReference>
<organism evidence="1 2">
    <name type="scientific">Halopseudomonas oceani</name>
    <dbReference type="NCBI Taxonomy" id="1708783"/>
    <lineage>
        <taxon>Bacteria</taxon>
        <taxon>Pseudomonadati</taxon>
        <taxon>Pseudomonadota</taxon>
        <taxon>Gammaproteobacteria</taxon>
        <taxon>Pseudomonadales</taxon>
        <taxon>Pseudomonadaceae</taxon>
        <taxon>Halopseudomonas</taxon>
    </lineage>
</organism>
<name>A0A2P4ES10_9GAMM</name>
<accession>A0A2P4ES10</accession>
<dbReference type="AlphaFoldDB" id="A0A2P4ES10"/>
<comment type="caution">
    <text evidence="1">The sequence shown here is derived from an EMBL/GenBank/DDBJ whole genome shotgun (WGS) entry which is preliminary data.</text>
</comment>
<keyword evidence="2" id="KW-1185">Reference proteome</keyword>
<proteinExistence type="predicted"/>
<reference evidence="1 2" key="1">
    <citation type="submission" date="2018-01" db="EMBL/GenBank/DDBJ databases">
        <title>Draft genome of the type strain Pseudomonas oceani DSM 100277 isolated from the deep water in Okinawa trough, northwestern Pacific Ocean.</title>
        <authorList>
            <person name="Gomila M."/>
            <person name="Mulet M."/>
            <person name="Garcia-Valdes E."/>
            <person name="Lalucat J."/>
        </authorList>
    </citation>
    <scope>NUCLEOTIDE SEQUENCE [LARGE SCALE GENOMIC DNA]</scope>
    <source>
        <strain evidence="1 2">DSM 100277</strain>
    </source>
</reference>
<protein>
    <submittedName>
        <fullName evidence="1">DUF1826 domain-containing protein</fullName>
    </submittedName>
</protein>
<dbReference type="InterPro" id="IPR014955">
    <property type="entry name" value="DUF1826"/>
</dbReference>
<dbReference type="RefSeq" id="WP_104739404.1">
    <property type="nucleotide sequence ID" value="NZ_BMHR01000016.1"/>
</dbReference>
<evidence type="ECO:0000313" key="2">
    <source>
        <dbReference type="Proteomes" id="UP000243451"/>
    </source>
</evidence>
<dbReference type="EMBL" id="PPSK01000018">
    <property type="protein sequence ID" value="POB01771.1"/>
    <property type="molecule type" value="Genomic_DNA"/>
</dbReference>
<dbReference type="Proteomes" id="UP000243451">
    <property type="component" value="Unassembled WGS sequence"/>
</dbReference>